<name>A0A0A9AW19_ARUDO</name>
<sequence>MLRIPSLDVHAQSVSVIYLFLVPGTNYCTRNFCHR</sequence>
<evidence type="ECO:0000313" key="1">
    <source>
        <dbReference type="EMBL" id="JAD55331.1"/>
    </source>
</evidence>
<reference evidence="1" key="2">
    <citation type="journal article" date="2015" name="Data Brief">
        <title>Shoot transcriptome of the giant reed, Arundo donax.</title>
        <authorList>
            <person name="Barrero R.A."/>
            <person name="Guerrero F.D."/>
            <person name="Moolhuijzen P."/>
            <person name="Goolsby J.A."/>
            <person name="Tidwell J."/>
            <person name="Bellgard S.E."/>
            <person name="Bellgard M.I."/>
        </authorList>
    </citation>
    <scope>NUCLEOTIDE SEQUENCE</scope>
    <source>
        <tissue evidence="1">Shoot tissue taken approximately 20 cm above the soil surface</tissue>
    </source>
</reference>
<protein>
    <submittedName>
        <fullName evidence="1">Uncharacterized protein</fullName>
    </submittedName>
</protein>
<proteinExistence type="predicted"/>
<dbReference type="EMBL" id="GBRH01242564">
    <property type="protein sequence ID" value="JAD55331.1"/>
    <property type="molecule type" value="Transcribed_RNA"/>
</dbReference>
<accession>A0A0A9AW19</accession>
<organism evidence="1">
    <name type="scientific">Arundo donax</name>
    <name type="common">Giant reed</name>
    <name type="synonym">Donax arundinaceus</name>
    <dbReference type="NCBI Taxonomy" id="35708"/>
    <lineage>
        <taxon>Eukaryota</taxon>
        <taxon>Viridiplantae</taxon>
        <taxon>Streptophyta</taxon>
        <taxon>Embryophyta</taxon>
        <taxon>Tracheophyta</taxon>
        <taxon>Spermatophyta</taxon>
        <taxon>Magnoliopsida</taxon>
        <taxon>Liliopsida</taxon>
        <taxon>Poales</taxon>
        <taxon>Poaceae</taxon>
        <taxon>PACMAD clade</taxon>
        <taxon>Arundinoideae</taxon>
        <taxon>Arundineae</taxon>
        <taxon>Arundo</taxon>
    </lineage>
</organism>
<reference evidence="1" key="1">
    <citation type="submission" date="2014-09" db="EMBL/GenBank/DDBJ databases">
        <authorList>
            <person name="Magalhaes I.L.F."/>
            <person name="Oliveira U."/>
            <person name="Santos F.R."/>
            <person name="Vidigal T.H.D.A."/>
            <person name="Brescovit A.D."/>
            <person name="Santos A.J."/>
        </authorList>
    </citation>
    <scope>NUCLEOTIDE SEQUENCE</scope>
    <source>
        <tissue evidence="1">Shoot tissue taken approximately 20 cm above the soil surface</tissue>
    </source>
</reference>
<dbReference type="AlphaFoldDB" id="A0A0A9AW19"/>